<reference evidence="4 5" key="1">
    <citation type="submission" date="2015-05" db="EMBL/GenBank/DDBJ databases">
        <authorList>
            <person name="Fogelqvist Johan"/>
        </authorList>
    </citation>
    <scope>NUCLEOTIDE SEQUENCE [LARGE SCALE GENOMIC DNA]</scope>
    <source>
        <strain evidence="2">VL1</strain>
        <strain evidence="3">VL2</strain>
    </source>
</reference>
<dbReference type="EMBL" id="CVQH01020218">
    <property type="protein sequence ID" value="CRK26584.1"/>
    <property type="molecule type" value="Genomic_DNA"/>
</dbReference>
<dbReference type="Proteomes" id="UP000045706">
    <property type="component" value="Unassembled WGS sequence"/>
</dbReference>
<keyword evidence="4" id="KW-1185">Reference proteome</keyword>
<gene>
    <name evidence="2" type="ORF">BN1708_014582</name>
    <name evidence="3" type="ORF">BN1723_014243</name>
</gene>
<dbReference type="AlphaFoldDB" id="A0A0G4LX96"/>
<proteinExistence type="predicted"/>
<dbReference type="STRING" id="100787.A0A0G4LX96"/>
<dbReference type="EMBL" id="CVQI01021890">
    <property type="protein sequence ID" value="CRK29152.1"/>
    <property type="molecule type" value="Genomic_DNA"/>
</dbReference>
<evidence type="ECO:0000313" key="5">
    <source>
        <dbReference type="Proteomes" id="UP000045706"/>
    </source>
</evidence>
<evidence type="ECO:0000256" key="1">
    <source>
        <dbReference type="SAM" id="Coils"/>
    </source>
</evidence>
<keyword evidence="1" id="KW-0175">Coiled coil</keyword>
<name>A0A0G4LX96_VERLO</name>
<protein>
    <submittedName>
        <fullName evidence="2">Uncharacterized protein</fullName>
    </submittedName>
</protein>
<evidence type="ECO:0000313" key="4">
    <source>
        <dbReference type="Proteomes" id="UP000044602"/>
    </source>
</evidence>
<sequence length="203" mass="22875">MTPPSDLNFIASSKLAQLDNLIESLKQQRAVLKSLLKAIRLLSQEVSRHQKFKRIRATLTFIYHKATDPEIERRCEALEKLDFASKSLCVFALTDKQIFYQYGPVRDQFEPGFVASKLPSGKKQYVAYVRAVSAPSENMAWYVGGLRALNWGPIFQRNTNLTENAVNASNTLLTLDMATQTDLLWKNVTLPDGVKGRANPEVV</sequence>
<evidence type="ECO:0000313" key="3">
    <source>
        <dbReference type="EMBL" id="CRK29152.1"/>
    </source>
</evidence>
<organism evidence="2 4">
    <name type="scientific">Verticillium longisporum</name>
    <name type="common">Verticillium dahliae var. longisporum</name>
    <dbReference type="NCBI Taxonomy" id="100787"/>
    <lineage>
        <taxon>Eukaryota</taxon>
        <taxon>Fungi</taxon>
        <taxon>Dikarya</taxon>
        <taxon>Ascomycota</taxon>
        <taxon>Pezizomycotina</taxon>
        <taxon>Sordariomycetes</taxon>
        <taxon>Hypocreomycetidae</taxon>
        <taxon>Glomerellales</taxon>
        <taxon>Plectosphaerellaceae</taxon>
        <taxon>Verticillium</taxon>
    </lineage>
</organism>
<dbReference type="Proteomes" id="UP000044602">
    <property type="component" value="Unassembled WGS sequence"/>
</dbReference>
<evidence type="ECO:0000313" key="2">
    <source>
        <dbReference type="EMBL" id="CRK26584.1"/>
    </source>
</evidence>
<feature type="coiled-coil region" evidence="1">
    <location>
        <begin position="15"/>
        <end position="45"/>
    </location>
</feature>
<accession>A0A0G4LX96</accession>